<evidence type="ECO:0000256" key="1">
    <source>
        <dbReference type="ARBA" id="ARBA00022679"/>
    </source>
</evidence>
<keyword evidence="1" id="KW-0808">Transferase</keyword>
<dbReference type="EMBL" id="ARXU01000005">
    <property type="protein sequence ID" value="KGD61205.1"/>
    <property type="molecule type" value="Genomic_DNA"/>
</dbReference>
<dbReference type="InterPro" id="IPR037359">
    <property type="entry name" value="NST/OST"/>
</dbReference>
<dbReference type="Pfam" id="PF00685">
    <property type="entry name" value="Sulfotransfer_1"/>
    <property type="match status" value="1"/>
</dbReference>
<dbReference type="SUPFAM" id="SSF52540">
    <property type="entry name" value="P-loop containing nucleoside triphosphate hydrolases"/>
    <property type="match status" value="1"/>
</dbReference>
<reference evidence="4 5" key="1">
    <citation type="submission" date="2012-09" db="EMBL/GenBank/DDBJ databases">
        <title>Genome Sequence of alkane-degrading Bacterium Alcanivorax jadensis T9.</title>
        <authorList>
            <person name="Lai Q."/>
            <person name="Shao Z."/>
        </authorList>
    </citation>
    <scope>NUCLEOTIDE SEQUENCE [LARGE SCALE GENOMIC DNA]</scope>
    <source>
        <strain evidence="4 5">T9</strain>
    </source>
</reference>
<protein>
    <submittedName>
        <fullName evidence="4">Sulfotransferase</fullName>
    </submittedName>
</protein>
<evidence type="ECO:0000313" key="4">
    <source>
        <dbReference type="EMBL" id="KGD61205.1"/>
    </source>
</evidence>
<dbReference type="InterPro" id="IPR027417">
    <property type="entry name" value="P-loop_NTPase"/>
</dbReference>
<proteinExistence type="predicted"/>
<evidence type="ECO:0000313" key="5">
    <source>
        <dbReference type="Proteomes" id="UP000029443"/>
    </source>
</evidence>
<dbReference type="PANTHER" id="PTHR10605:SF56">
    <property type="entry name" value="BIFUNCTIONAL HEPARAN SULFATE N-DEACETYLASE_N-SULFOTRANSFERASE"/>
    <property type="match status" value="1"/>
</dbReference>
<dbReference type="Proteomes" id="UP000029443">
    <property type="component" value="Unassembled WGS sequence"/>
</dbReference>
<sequence length="291" mass="33754">MSLTLKNVLKKMIRRLLEFFFGGGRPDFIIVGAQKSGTSSLFNYLNKSPEMIGSTIKELHYFDREDNFKKGDVWYESHFLRMPGKKGLFFEASPSYLARECVPQRIASYKSDIKIIVLLREPISRAYSAWNMYRYLSEEGKIPASTRKDHIGRSESPVYSVFFKNGCPSFSDYIDYELDLIKQGDGDEEPSVLRRGIYKPQLERYARIFGRENMLVIGFNELKVDSEAVVKKCHDFLGVPYTSLGSGQTRKIQNKKPYTSSINDRDIQILEDFYARPNSELKEWLGYDIDW</sequence>
<accession>A0ABR4WCZ0</accession>
<keyword evidence="5" id="KW-1185">Reference proteome</keyword>
<comment type="caution">
    <text evidence="4">The sequence shown here is derived from an EMBL/GenBank/DDBJ whole genome shotgun (WGS) entry which is preliminary data.</text>
</comment>
<name>A0ABR4WCZ0_9GAMM</name>
<keyword evidence="2" id="KW-0325">Glycoprotein</keyword>
<evidence type="ECO:0000256" key="2">
    <source>
        <dbReference type="ARBA" id="ARBA00023180"/>
    </source>
</evidence>
<dbReference type="InterPro" id="IPR000863">
    <property type="entry name" value="Sulfotransferase_dom"/>
</dbReference>
<evidence type="ECO:0000259" key="3">
    <source>
        <dbReference type="Pfam" id="PF00685"/>
    </source>
</evidence>
<feature type="domain" description="Sulfotransferase" evidence="3">
    <location>
        <begin position="26"/>
        <end position="253"/>
    </location>
</feature>
<dbReference type="PANTHER" id="PTHR10605">
    <property type="entry name" value="HEPARAN SULFATE SULFOTRANSFERASE"/>
    <property type="match status" value="1"/>
</dbReference>
<organism evidence="4 5">
    <name type="scientific">Alcanivorax jadensis T9</name>
    <dbReference type="NCBI Taxonomy" id="1177181"/>
    <lineage>
        <taxon>Bacteria</taxon>
        <taxon>Pseudomonadati</taxon>
        <taxon>Pseudomonadota</taxon>
        <taxon>Gammaproteobacteria</taxon>
        <taxon>Oceanospirillales</taxon>
        <taxon>Alcanivoracaceae</taxon>
        <taxon>Alcanivorax</taxon>
    </lineage>
</organism>
<dbReference type="Gene3D" id="3.40.50.300">
    <property type="entry name" value="P-loop containing nucleotide triphosphate hydrolases"/>
    <property type="match status" value="1"/>
</dbReference>
<gene>
    <name evidence="4" type="ORF">T9A_01654</name>
</gene>